<evidence type="ECO:0000313" key="3">
    <source>
        <dbReference type="Proteomes" id="UP000826616"/>
    </source>
</evidence>
<reference evidence="2 3" key="1">
    <citation type="submission" date="2021-08" db="EMBL/GenBank/DDBJ databases">
        <title>Complete genome sequence of the strain Aneurinibacillus thermoaerophilus CCM 8960.</title>
        <authorList>
            <person name="Musilova J."/>
            <person name="Kourilova X."/>
            <person name="Pernicova I."/>
            <person name="Bezdicek M."/>
            <person name="Lengerova M."/>
            <person name="Obruca S."/>
            <person name="Sedlar K."/>
        </authorList>
    </citation>
    <scope>NUCLEOTIDE SEQUENCE [LARGE SCALE GENOMIC DNA]</scope>
    <source>
        <strain evidence="2 3">CCM 8960</strain>
    </source>
</reference>
<gene>
    <name evidence="2" type="ORF">K3F53_07515</name>
</gene>
<organism evidence="2 3">
    <name type="scientific">Aneurinibacillus thermoaerophilus</name>
    <dbReference type="NCBI Taxonomy" id="143495"/>
    <lineage>
        <taxon>Bacteria</taxon>
        <taxon>Bacillati</taxon>
        <taxon>Bacillota</taxon>
        <taxon>Bacilli</taxon>
        <taxon>Bacillales</taxon>
        <taxon>Paenibacillaceae</taxon>
        <taxon>Aneurinibacillus group</taxon>
        <taxon>Aneurinibacillus</taxon>
    </lineage>
</organism>
<dbReference type="GeneID" id="97141214"/>
<protein>
    <recommendedName>
        <fullName evidence="4">Transposase</fullName>
    </recommendedName>
</protein>
<dbReference type="EMBL" id="CP080764">
    <property type="protein sequence ID" value="QYY44021.1"/>
    <property type="molecule type" value="Genomic_DNA"/>
</dbReference>
<keyword evidence="3" id="KW-1185">Reference proteome</keyword>
<accession>A0ABX8YES2</accession>
<name>A0ABX8YES2_ANETH</name>
<dbReference type="RefSeq" id="WP_220560109.1">
    <property type="nucleotide sequence ID" value="NZ_CP080764.1"/>
</dbReference>
<evidence type="ECO:0000256" key="1">
    <source>
        <dbReference type="SAM" id="MobiDB-lite"/>
    </source>
</evidence>
<evidence type="ECO:0008006" key="4">
    <source>
        <dbReference type="Google" id="ProtNLM"/>
    </source>
</evidence>
<feature type="region of interest" description="Disordered" evidence="1">
    <location>
        <begin position="56"/>
        <end position="75"/>
    </location>
</feature>
<evidence type="ECO:0000313" key="2">
    <source>
        <dbReference type="EMBL" id="QYY44021.1"/>
    </source>
</evidence>
<proteinExistence type="predicted"/>
<sequence>MQWIVWGYSLLYTNVSSLAEISAKIHEVPRYGPRQFTAKTIALWVLLYRREGFHGLKPKGRSDRGRSRTIIQHQQ</sequence>
<dbReference type="Proteomes" id="UP000826616">
    <property type="component" value="Chromosome"/>
</dbReference>
<feature type="compositionally biased region" description="Basic and acidic residues" evidence="1">
    <location>
        <begin position="56"/>
        <end position="66"/>
    </location>
</feature>